<reference evidence="2 3" key="1">
    <citation type="submission" date="2019-08" db="EMBL/GenBank/DDBJ databases">
        <title>Deep-cultivation of Planctomycetes and their phenomic and genomic characterization uncovers novel biology.</title>
        <authorList>
            <person name="Wiegand S."/>
            <person name="Jogler M."/>
            <person name="Boedeker C."/>
            <person name="Pinto D."/>
            <person name="Vollmers J."/>
            <person name="Rivas-Marin E."/>
            <person name="Kohn T."/>
            <person name="Peeters S.H."/>
            <person name="Heuer A."/>
            <person name="Rast P."/>
            <person name="Oberbeckmann S."/>
            <person name="Bunk B."/>
            <person name="Jeske O."/>
            <person name="Meyerdierks A."/>
            <person name="Storesund J.E."/>
            <person name="Kallscheuer N."/>
            <person name="Luecker S."/>
            <person name="Lage O.M."/>
            <person name="Pohl T."/>
            <person name="Merkel B.J."/>
            <person name="Hornburger P."/>
            <person name="Mueller R.-W."/>
            <person name="Bruemmer F."/>
            <person name="Labrenz M."/>
            <person name="Spormann A.M."/>
            <person name="Op den Camp H."/>
            <person name="Overmann J."/>
            <person name="Amann R."/>
            <person name="Jetten M.S.M."/>
            <person name="Mascher T."/>
            <person name="Medema M.H."/>
            <person name="Devos D.P."/>
            <person name="Kaster A.-K."/>
            <person name="Ovreas L."/>
            <person name="Rohde M."/>
            <person name="Galperin M.Y."/>
            <person name="Jogler C."/>
        </authorList>
    </citation>
    <scope>NUCLEOTIDE SEQUENCE [LARGE SCALE GENOMIC DNA]</scope>
    <source>
        <strain evidence="2 3">FC18</strain>
    </source>
</reference>
<dbReference type="KEGG" id="mff:MFFC18_41000"/>
<evidence type="ECO:0000256" key="1">
    <source>
        <dbReference type="SAM" id="Phobius"/>
    </source>
</evidence>
<evidence type="ECO:0000313" key="2">
    <source>
        <dbReference type="EMBL" id="QEG24183.1"/>
    </source>
</evidence>
<feature type="transmembrane region" description="Helical" evidence="1">
    <location>
        <begin position="219"/>
        <end position="239"/>
    </location>
</feature>
<feature type="transmembrane region" description="Helical" evidence="1">
    <location>
        <begin position="192"/>
        <end position="212"/>
    </location>
</feature>
<keyword evidence="1" id="KW-0812">Transmembrane</keyword>
<dbReference type="Proteomes" id="UP000322214">
    <property type="component" value="Chromosome"/>
</dbReference>
<proteinExistence type="predicted"/>
<feature type="transmembrane region" description="Helical" evidence="1">
    <location>
        <begin position="136"/>
        <end position="155"/>
    </location>
</feature>
<feature type="transmembrane region" description="Helical" evidence="1">
    <location>
        <begin position="162"/>
        <end position="180"/>
    </location>
</feature>
<dbReference type="EMBL" id="CP042912">
    <property type="protein sequence ID" value="QEG24183.1"/>
    <property type="molecule type" value="Genomic_DNA"/>
</dbReference>
<accession>A0A5B9PPJ1</accession>
<name>A0A5B9PPJ1_9BACT</name>
<feature type="transmembrane region" description="Helical" evidence="1">
    <location>
        <begin position="245"/>
        <end position="267"/>
    </location>
</feature>
<organism evidence="2 3">
    <name type="scientific">Mariniblastus fucicola</name>
    <dbReference type="NCBI Taxonomy" id="980251"/>
    <lineage>
        <taxon>Bacteria</taxon>
        <taxon>Pseudomonadati</taxon>
        <taxon>Planctomycetota</taxon>
        <taxon>Planctomycetia</taxon>
        <taxon>Pirellulales</taxon>
        <taxon>Pirellulaceae</taxon>
        <taxon>Mariniblastus</taxon>
    </lineage>
</organism>
<keyword evidence="3" id="KW-1185">Reference proteome</keyword>
<feature type="transmembrane region" description="Helical" evidence="1">
    <location>
        <begin position="51"/>
        <end position="70"/>
    </location>
</feature>
<keyword evidence="1" id="KW-0472">Membrane</keyword>
<feature type="transmembrane region" description="Helical" evidence="1">
    <location>
        <begin position="12"/>
        <end position="31"/>
    </location>
</feature>
<keyword evidence="1" id="KW-1133">Transmembrane helix</keyword>
<feature type="transmembrane region" description="Helical" evidence="1">
    <location>
        <begin position="112"/>
        <end position="130"/>
    </location>
</feature>
<dbReference type="AlphaFoldDB" id="A0A5B9PPJ1"/>
<protein>
    <recommendedName>
        <fullName evidence="4">Transmembrane protein</fullName>
    </recommendedName>
</protein>
<evidence type="ECO:0008006" key="4">
    <source>
        <dbReference type="Google" id="ProtNLM"/>
    </source>
</evidence>
<dbReference type="STRING" id="980251.GCA_001642875_00676"/>
<evidence type="ECO:0000313" key="3">
    <source>
        <dbReference type="Proteomes" id="UP000322214"/>
    </source>
</evidence>
<sequence>MECVVARDSWLVKVVFFPLLVGAVFVVGAMIPTFYDWSGADQSRPSPSVGHAFYAVIGFMIATWIALPWLPWCRHASPDGCLAAESSADEKTDLDSIATSTVQLEDQSKFQFNLRTLIVITTCIAITIAGLTSFRLVTTIWLIALGIVLSAWFVTHLLSWRWQLGSLIACMYFPYAWVVISDEFRNFEWEHVLAAFGLPAFVPSILAGRFLFDFRGEDNVWLLLTLTGVELAFGLWMIHSGPRRTTVWMILVLFISLIGSGFLNAAIRI</sequence>
<gene>
    <name evidence="2" type="ORF">MFFC18_41000</name>
</gene>